<dbReference type="InterPro" id="IPR007627">
    <property type="entry name" value="RNA_pol_sigma70_r2"/>
</dbReference>
<name>A0A455T5P8_9CHLR</name>
<keyword evidence="4 6" id="KW-0238">DNA-binding</keyword>
<dbReference type="GO" id="GO:0006950">
    <property type="term" value="P:response to stress"/>
    <property type="evidence" value="ECO:0007669"/>
    <property type="project" value="UniProtKB-ARBA"/>
</dbReference>
<evidence type="ECO:0000313" key="10">
    <source>
        <dbReference type="EMBL" id="BBH93955.1"/>
    </source>
</evidence>
<dbReference type="CDD" id="cd06171">
    <property type="entry name" value="Sigma70_r4"/>
    <property type="match status" value="1"/>
</dbReference>
<organism evidence="10">
    <name type="scientific">Thermogemmatispora argillosa</name>
    <dbReference type="NCBI Taxonomy" id="2045280"/>
    <lineage>
        <taxon>Bacteria</taxon>
        <taxon>Bacillati</taxon>
        <taxon>Chloroflexota</taxon>
        <taxon>Ktedonobacteria</taxon>
        <taxon>Thermogemmatisporales</taxon>
        <taxon>Thermogemmatisporaceae</taxon>
        <taxon>Thermogemmatispora</taxon>
    </lineage>
</organism>
<dbReference type="InterPro" id="IPR039425">
    <property type="entry name" value="RNA_pol_sigma-70-like"/>
</dbReference>
<dbReference type="InterPro" id="IPR013249">
    <property type="entry name" value="RNA_pol_sigma70_r4_t2"/>
</dbReference>
<keyword evidence="5 6" id="KW-0804">Transcription</keyword>
<evidence type="ECO:0000259" key="9">
    <source>
        <dbReference type="Pfam" id="PF08281"/>
    </source>
</evidence>
<evidence type="ECO:0000256" key="7">
    <source>
        <dbReference type="SAM" id="MobiDB-lite"/>
    </source>
</evidence>
<evidence type="ECO:0000259" key="8">
    <source>
        <dbReference type="Pfam" id="PF04542"/>
    </source>
</evidence>
<keyword evidence="3 6" id="KW-0731">Sigma factor</keyword>
<dbReference type="PANTHER" id="PTHR43133">
    <property type="entry name" value="RNA POLYMERASE ECF-TYPE SIGMA FACTO"/>
    <property type="match status" value="1"/>
</dbReference>
<gene>
    <name evidence="10" type="ORF">KTA_21540</name>
</gene>
<keyword evidence="2 6" id="KW-0805">Transcription regulation</keyword>
<proteinExistence type="inferred from homology"/>
<dbReference type="InterPro" id="IPR013324">
    <property type="entry name" value="RNA_pol_sigma_r3/r4-like"/>
</dbReference>
<dbReference type="EMBL" id="AP019377">
    <property type="protein sequence ID" value="BBH93955.1"/>
    <property type="molecule type" value="Genomic_DNA"/>
</dbReference>
<dbReference type="GO" id="GO:0006352">
    <property type="term" value="P:DNA-templated transcription initiation"/>
    <property type="evidence" value="ECO:0007669"/>
    <property type="project" value="InterPro"/>
</dbReference>
<dbReference type="Pfam" id="PF04542">
    <property type="entry name" value="Sigma70_r2"/>
    <property type="match status" value="1"/>
</dbReference>
<dbReference type="GO" id="GO:0003677">
    <property type="term" value="F:DNA binding"/>
    <property type="evidence" value="ECO:0007669"/>
    <property type="project" value="UniProtKB-KW"/>
</dbReference>
<dbReference type="Gene3D" id="1.10.10.10">
    <property type="entry name" value="Winged helix-like DNA-binding domain superfamily/Winged helix DNA-binding domain"/>
    <property type="match status" value="1"/>
</dbReference>
<feature type="domain" description="RNA polymerase sigma-70 region 2" evidence="8">
    <location>
        <begin position="79"/>
        <end position="144"/>
    </location>
</feature>
<protein>
    <recommendedName>
        <fullName evidence="6">RNA polymerase sigma factor</fullName>
    </recommendedName>
</protein>
<evidence type="ECO:0000256" key="4">
    <source>
        <dbReference type="ARBA" id="ARBA00023125"/>
    </source>
</evidence>
<dbReference type="AlphaFoldDB" id="A0A455T5P8"/>
<dbReference type="InterPro" id="IPR000838">
    <property type="entry name" value="RNA_pol_sigma70_ECF_CS"/>
</dbReference>
<dbReference type="NCBIfam" id="TIGR02937">
    <property type="entry name" value="sigma70-ECF"/>
    <property type="match status" value="1"/>
</dbReference>
<dbReference type="GO" id="GO:0016987">
    <property type="term" value="F:sigma factor activity"/>
    <property type="evidence" value="ECO:0007669"/>
    <property type="project" value="UniProtKB-KW"/>
</dbReference>
<reference evidence="10" key="1">
    <citation type="submission" date="2018-12" db="EMBL/GenBank/DDBJ databases">
        <title>Novel natural products biosynthetic potential of the class Ktedonobacteria.</title>
        <authorList>
            <person name="Zheng Y."/>
            <person name="Saitou A."/>
            <person name="Wang C.M."/>
            <person name="Toyoda A."/>
            <person name="Minakuchi Y."/>
            <person name="Sekiguchi Y."/>
            <person name="Ueda K."/>
            <person name="Takano H."/>
            <person name="Sakai Y."/>
            <person name="Yokota A."/>
            <person name="Yabe S."/>
        </authorList>
    </citation>
    <scope>NUCLEOTIDE SEQUENCE</scope>
    <source>
        <strain evidence="10">A3-2</strain>
    </source>
</reference>
<evidence type="ECO:0000256" key="3">
    <source>
        <dbReference type="ARBA" id="ARBA00023082"/>
    </source>
</evidence>
<dbReference type="Gene3D" id="1.10.1740.10">
    <property type="match status" value="1"/>
</dbReference>
<evidence type="ECO:0000256" key="2">
    <source>
        <dbReference type="ARBA" id="ARBA00023015"/>
    </source>
</evidence>
<dbReference type="InterPro" id="IPR036388">
    <property type="entry name" value="WH-like_DNA-bd_sf"/>
</dbReference>
<evidence type="ECO:0000256" key="1">
    <source>
        <dbReference type="ARBA" id="ARBA00010641"/>
    </source>
</evidence>
<sequence>MLSLTLYQECQPGQLGQLATAGPAAGTAAVGPLLPAPTTGLPLEEPMSSEREEEQADQQQLLITRVLRGDGDAFSDLALQYSSLMLRTAFMIVGDRDIAEDIVQDALIQAWHHLADLREAGALRPWLVRIVVNQCISFKRRLARSSAFLRQALCDLETDLLARAAELHKGSIERSWDLARAVEGLPTKQRVAIVLHYYSGMTLPEMARALHISENTLKKRIQSALCNLRQALTSDANDQAMASHSLSERYFTAAAQRP</sequence>
<accession>A0A455T5P8</accession>
<dbReference type="SUPFAM" id="SSF88659">
    <property type="entry name" value="Sigma3 and sigma4 domains of RNA polymerase sigma factors"/>
    <property type="match status" value="1"/>
</dbReference>
<comment type="similarity">
    <text evidence="1 6">Belongs to the sigma-70 factor family. ECF subfamily.</text>
</comment>
<feature type="domain" description="RNA polymerase sigma factor 70 region 4 type 2" evidence="9">
    <location>
        <begin position="177"/>
        <end position="224"/>
    </location>
</feature>
<dbReference type="SUPFAM" id="SSF88946">
    <property type="entry name" value="Sigma2 domain of RNA polymerase sigma factors"/>
    <property type="match status" value="1"/>
</dbReference>
<feature type="compositionally biased region" description="Low complexity" evidence="7">
    <location>
        <begin position="35"/>
        <end position="46"/>
    </location>
</feature>
<feature type="region of interest" description="Disordered" evidence="7">
    <location>
        <begin position="35"/>
        <end position="55"/>
    </location>
</feature>
<dbReference type="PROSITE" id="PS01063">
    <property type="entry name" value="SIGMA70_ECF"/>
    <property type="match status" value="1"/>
</dbReference>
<evidence type="ECO:0000256" key="5">
    <source>
        <dbReference type="ARBA" id="ARBA00023163"/>
    </source>
</evidence>
<dbReference type="PANTHER" id="PTHR43133:SF8">
    <property type="entry name" value="RNA POLYMERASE SIGMA FACTOR HI_1459-RELATED"/>
    <property type="match status" value="1"/>
</dbReference>
<dbReference type="InterPro" id="IPR014284">
    <property type="entry name" value="RNA_pol_sigma-70_dom"/>
</dbReference>
<dbReference type="Pfam" id="PF08281">
    <property type="entry name" value="Sigma70_r4_2"/>
    <property type="match status" value="1"/>
</dbReference>
<dbReference type="InterPro" id="IPR013325">
    <property type="entry name" value="RNA_pol_sigma_r2"/>
</dbReference>
<evidence type="ECO:0000256" key="6">
    <source>
        <dbReference type="RuleBase" id="RU000716"/>
    </source>
</evidence>